<evidence type="ECO:0000313" key="1">
    <source>
        <dbReference type="EMBL" id="ADG69301.1"/>
    </source>
</evidence>
<name>D5SV15_PLAL2</name>
<accession>D5SV15</accession>
<proteinExistence type="predicted"/>
<keyword evidence="2" id="KW-1185">Reference proteome</keyword>
<sequence>MIYGSRWFRAKNRMIEVWDEEKAMRAHWEKQPYAVLIESGNIPRCFLEIGGDYVGVGFLDEHKREFLSYQFQEVEAGRLFLTMANHRKFEGEGDHIIEGTTYYFQADGGLTIETEDFSTAVVSTKKT</sequence>
<dbReference type="RefSeq" id="WP_013111732.1">
    <property type="nucleotide sequence ID" value="NC_014148.1"/>
</dbReference>
<reference evidence="1 2" key="1">
    <citation type="journal article" date="2010" name="Stand. Genomic Sci.">
        <title>Complete genome sequence of Planctomyces limnophilus type strain (Mu 290).</title>
        <authorList>
            <person name="Labutti K."/>
            <person name="Sikorski J."/>
            <person name="Schneider S."/>
            <person name="Nolan M."/>
            <person name="Lucas S."/>
            <person name="Glavina Del Rio T."/>
            <person name="Tice H."/>
            <person name="Cheng J.F."/>
            <person name="Goodwin L."/>
            <person name="Pitluck S."/>
            <person name="Liolios K."/>
            <person name="Ivanova N."/>
            <person name="Mavromatis K."/>
            <person name="Mikhailova N."/>
            <person name="Pati A."/>
            <person name="Chen A."/>
            <person name="Palaniappan K."/>
            <person name="Land M."/>
            <person name="Hauser L."/>
            <person name="Chang Y.J."/>
            <person name="Jeffries C.D."/>
            <person name="Tindall B.J."/>
            <person name="Rohde M."/>
            <person name="Goker M."/>
            <person name="Woyke T."/>
            <person name="Bristow J."/>
            <person name="Eisen J.A."/>
            <person name="Markowitz V."/>
            <person name="Hugenholtz P."/>
            <person name="Kyrpides N.C."/>
            <person name="Klenk H.P."/>
            <person name="Lapidus A."/>
        </authorList>
    </citation>
    <scope>NUCLEOTIDE SEQUENCE [LARGE SCALE GENOMIC DNA]</scope>
    <source>
        <strain evidence="2">ATCC 43296 / DSM 3776 / IFAM 1008 / 290</strain>
    </source>
</reference>
<dbReference type="eggNOG" id="ENOG50330M0">
    <property type="taxonomic scope" value="Bacteria"/>
</dbReference>
<dbReference type="EMBL" id="CP001744">
    <property type="protein sequence ID" value="ADG69301.1"/>
    <property type="molecule type" value="Genomic_DNA"/>
</dbReference>
<dbReference type="OrthoDB" id="774413at2"/>
<gene>
    <name evidence="1" type="ordered locus">Plim_3488</name>
</gene>
<protein>
    <submittedName>
        <fullName evidence="1">Soluble lytic transglycosylase fused to an ABC-type amino acid-binding protein</fullName>
    </submittedName>
</protein>
<organism evidence="1 2">
    <name type="scientific">Planctopirus limnophila (strain ATCC 43296 / DSM 3776 / IFAM 1008 / Mu 290)</name>
    <name type="common">Planctomyces limnophilus</name>
    <dbReference type="NCBI Taxonomy" id="521674"/>
    <lineage>
        <taxon>Bacteria</taxon>
        <taxon>Pseudomonadati</taxon>
        <taxon>Planctomycetota</taxon>
        <taxon>Planctomycetia</taxon>
        <taxon>Planctomycetales</taxon>
        <taxon>Planctomycetaceae</taxon>
        <taxon>Planctopirus</taxon>
    </lineage>
</organism>
<dbReference type="HOGENOM" id="CLU_140407_0_0_0"/>
<dbReference type="STRING" id="521674.Plim_3488"/>
<dbReference type="Proteomes" id="UP000002220">
    <property type="component" value="Chromosome"/>
</dbReference>
<dbReference type="AlphaFoldDB" id="D5SV15"/>
<evidence type="ECO:0000313" key="2">
    <source>
        <dbReference type="Proteomes" id="UP000002220"/>
    </source>
</evidence>
<dbReference type="KEGG" id="plm:Plim_3488"/>